<keyword evidence="3" id="KW-1185">Reference proteome</keyword>
<accession>A0A1L8HHR7</accession>
<evidence type="ECO:0000313" key="3">
    <source>
        <dbReference type="Proteomes" id="UP000186698"/>
    </source>
</evidence>
<dbReference type="PANTHER" id="PTHR22529:SF1">
    <property type="entry name" value="EPITHELIAL-STROMAL INTERACTION PROTEIN 1"/>
    <property type="match status" value="1"/>
</dbReference>
<organism evidence="3 4">
    <name type="scientific">Xenopus laevis</name>
    <name type="common">African clawed frog</name>
    <dbReference type="NCBI Taxonomy" id="8355"/>
    <lineage>
        <taxon>Eukaryota</taxon>
        <taxon>Metazoa</taxon>
        <taxon>Chordata</taxon>
        <taxon>Craniata</taxon>
        <taxon>Vertebrata</taxon>
        <taxon>Euteleostomi</taxon>
        <taxon>Amphibia</taxon>
        <taxon>Batrachia</taxon>
        <taxon>Anura</taxon>
        <taxon>Pipoidea</taxon>
        <taxon>Pipidae</taxon>
        <taxon>Xenopodinae</taxon>
        <taxon>Xenopus</taxon>
        <taxon>Xenopus</taxon>
    </lineage>
</organism>
<dbReference type="AlphaFoldDB" id="A0A1L8HHR7"/>
<keyword evidence="1" id="KW-0175">Coiled coil</keyword>
<feature type="compositionally biased region" description="Basic and acidic residues" evidence="2">
    <location>
        <begin position="30"/>
        <end position="43"/>
    </location>
</feature>
<dbReference type="OrthoDB" id="10053624at2759"/>
<feature type="compositionally biased region" description="Gly residues" evidence="2">
    <location>
        <begin position="1"/>
        <end position="11"/>
    </location>
</feature>
<name>A0A1L8HHR7_XENLA</name>
<dbReference type="RefSeq" id="XP_018102800.1">
    <property type="nucleotide sequence ID" value="XM_018247311.2"/>
</dbReference>
<dbReference type="KEGG" id="xla:108708519"/>
<dbReference type="Bgee" id="108708519">
    <property type="expression patterns" value="Expressed in intestine and 14 other cell types or tissues"/>
</dbReference>
<evidence type="ECO:0000256" key="1">
    <source>
        <dbReference type="SAM" id="Coils"/>
    </source>
</evidence>
<feature type="region of interest" description="Disordered" evidence="2">
    <location>
        <begin position="1"/>
        <end position="80"/>
    </location>
</feature>
<sequence length="404" mass="48398">MYGQGAAGAGRGAEKDRRLDNGYLHGTPRNHPDEGRWGSERMGEQNIPDTAQQPCQDTSRDPQYMGGFSMILPNQSKREKTQTIAKQELENWERFKEARKPGPIKLTPKNLGGGITEGEARWNQQLTQSQSRYQKMLKREEYKTKQREEEEAQIQKMKNIQRQKAEKLEEKKRQQEAQRQIEYSGDRYRRNNEFLDRLSLTETSYQNQTQECSGNAYKARIQREEYKNKQRAEEEAMIQARKDIQRQKAAKLEEKARQQELERQMKWQEDKYQTNSAFLNQMSWPAESYEEYEEYTNQSDEDLPTAWALNHDYRQEKKVQEQRQLEQMKEEQRIMALSHAYRQEQKAQEQRQLQQMKEEQRRKSELLDVTRIKQEKESRLTEQEERRRVNNAFLDRLQGKNWGN</sequence>
<feature type="region of interest" description="Disordered" evidence="2">
    <location>
        <begin position="143"/>
        <end position="183"/>
    </location>
</feature>
<evidence type="ECO:0000313" key="4">
    <source>
        <dbReference type="RefSeq" id="XP_018102800.1"/>
    </source>
</evidence>
<reference evidence="4" key="1">
    <citation type="submission" date="2025-08" db="UniProtKB">
        <authorList>
            <consortium name="RefSeq"/>
        </authorList>
    </citation>
    <scope>IDENTIFICATION</scope>
    <source>
        <strain evidence="4">J_2021</strain>
        <tissue evidence="4">Erythrocytes</tissue>
    </source>
</reference>
<dbReference type="InterPro" id="IPR026185">
    <property type="entry name" value="EPSTI1"/>
</dbReference>
<feature type="compositionally biased region" description="Basic and acidic residues" evidence="2">
    <location>
        <begin position="163"/>
        <end position="176"/>
    </location>
</feature>
<dbReference type="STRING" id="8355.A0A1L8HHR7"/>
<proteinExistence type="predicted"/>
<feature type="compositionally biased region" description="Polar residues" evidence="2">
    <location>
        <begin position="47"/>
        <end position="57"/>
    </location>
</feature>
<dbReference type="PANTHER" id="PTHR22529">
    <property type="entry name" value="EPITHELIAL-STROMAL INTERACTION PROTEIN 1"/>
    <property type="match status" value="1"/>
</dbReference>
<feature type="coiled-coil region" evidence="1">
    <location>
        <begin position="223"/>
        <end position="271"/>
    </location>
</feature>
<feature type="region of interest" description="Disordered" evidence="2">
    <location>
        <begin position="341"/>
        <end position="404"/>
    </location>
</feature>
<dbReference type="GeneID" id="108708519"/>
<dbReference type="OMA" id="RDPQYMG"/>
<feature type="compositionally biased region" description="Basic and acidic residues" evidence="2">
    <location>
        <begin position="356"/>
        <end position="388"/>
    </location>
</feature>
<gene>
    <name evidence="4" type="primary">LOC108708519</name>
</gene>
<evidence type="ECO:0000256" key="2">
    <source>
        <dbReference type="SAM" id="MobiDB-lite"/>
    </source>
</evidence>
<protein>
    <submittedName>
        <fullName evidence="4">Epithelial-stromal interaction protein 1 isoform X1</fullName>
    </submittedName>
</protein>
<dbReference type="PaxDb" id="8355-A0A1L8HHR7"/>
<dbReference type="Proteomes" id="UP000186698">
    <property type="component" value="Chromosome 2L"/>
</dbReference>
<dbReference type="CTD" id="108708519"/>